<reference evidence="6" key="2">
    <citation type="submission" date="2023-01" db="EMBL/GenBank/DDBJ databases">
        <title>Draft genome sequence of Sulfitobacter pacificus strain NBRC 109915.</title>
        <authorList>
            <person name="Sun Q."/>
            <person name="Mori K."/>
        </authorList>
    </citation>
    <scope>NUCLEOTIDE SEQUENCE</scope>
    <source>
        <strain evidence="6">NBRC 109915</strain>
    </source>
</reference>
<dbReference type="Gene3D" id="1.10.10.10">
    <property type="entry name" value="Winged helix-like DNA-binding domain superfamily/Winged helix DNA-binding domain"/>
    <property type="match status" value="1"/>
</dbReference>
<name>A0ABQ5VMR7_9RHOB</name>
<dbReference type="SUPFAM" id="SSF46785">
    <property type="entry name" value="Winged helix' DNA-binding domain"/>
    <property type="match status" value="1"/>
</dbReference>
<dbReference type="InterPro" id="IPR000847">
    <property type="entry name" value="LysR_HTH_N"/>
</dbReference>
<reference evidence="6" key="1">
    <citation type="journal article" date="2014" name="Int. J. Syst. Evol. Microbiol.">
        <title>Complete genome of a new Firmicutes species belonging to the dominant human colonic microbiota ('Ruminococcus bicirculans') reveals two chromosomes and a selective capacity to utilize plant glucans.</title>
        <authorList>
            <consortium name="NISC Comparative Sequencing Program"/>
            <person name="Wegmann U."/>
            <person name="Louis P."/>
            <person name="Goesmann A."/>
            <person name="Henrissat B."/>
            <person name="Duncan S.H."/>
            <person name="Flint H.J."/>
        </authorList>
    </citation>
    <scope>NUCLEOTIDE SEQUENCE</scope>
    <source>
        <strain evidence="6">NBRC 109915</strain>
    </source>
</reference>
<dbReference type="InterPro" id="IPR036388">
    <property type="entry name" value="WH-like_DNA-bd_sf"/>
</dbReference>
<evidence type="ECO:0000313" key="6">
    <source>
        <dbReference type="EMBL" id="GLQ28453.1"/>
    </source>
</evidence>
<proteinExistence type="inferred from homology"/>
<dbReference type="InterPro" id="IPR005119">
    <property type="entry name" value="LysR_subst-bd"/>
</dbReference>
<evidence type="ECO:0000256" key="3">
    <source>
        <dbReference type="ARBA" id="ARBA00023125"/>
    </source>
</evidence>
<dbReference type="Proteomes" id="UP001161388">
    <property type="component" value="Unassembled WGS sequence"/>
</dbReference>
<dbReference type="Gene3D" id="3.40.190.10">
    <property type="entry name" value="Periplasmic binding protein-like II"/>
    <property type="match status" value="2"/>
</dbReference>
<dbReference type="InterPro" id="IPR058163">
    <property type="entry name" value="LysR-type_TF_proteobact-type"/>
</dbReference>
<dbReference type="Pfam" id="PF03466">
    <property type="entry name" value="LysR_substrate"/>
    <property type="match status" value="1"/>
</dbReference>
<keyword evidence="3" id="KW-0238">DNA-binding</keyword>
<dbReference type="PRINTS" id="PR00039">
    <property type="entry name" value="HTHLYSR"/>
</dbReference>
<feature type="domain" description="HTH lysR-type" evidence="5">
    <location>
        <begin position="1"/>
        <end position="44"/>
    </location>
</feature>
<evidence type="ECO:0000256" key="2">
    <source>
        <dbReference type="ARBA" id="ARBA00023015"/>
    </source>
</evidence>
<keyword evidence="4" id="KW-0804">Transcription</keyword>
<keyword evidence="2" id="KW-0805">Transcription regulation</keyword>
<keyword evidence="7" id="KW-1185">Reference proteome</keyword>
<dbReference type="InterPro" id="IPR036390">
    <property type="entry name" value="WH_DNA-bd_sf"/>
</dbReference>
<dbReference type="PROSITE" id="PS50931">
    <property type="entry name" value="HTH_LYSR"/>
    <property type="match status" value="1"/>
</dbReference>
<sequence>MSRLNLAAEELRVSPSAVSQQIKSLEEAIGVALFRRVKRRLVLTEAGELFYASSTQALGLIRNARSRVSRKQEYRSLVIRVAPSFGVRWLSPRIGGFVEAHPDFDIRVDATSELTDFDKENVDLEVRYGLEPPKGVNATPLITDQVMPFCHPKFAQDAALVGLSVTLGSARLIHTVKAQVTWQEWLERQNIDSVDSSHGLHFDRSSMSIRAAVDRLGVVLETATLAMPELQSGSLVPLAPHLGALCFPTYWLCCPPRHLNRRAVKAFANWIGEEAKEHESRKLRLLGSLGCEQYFDYKTDG</sequence>
<evidence type="ECO:0000313" key="7">
    <source>
        <dbReference type="Proteomes" id="UP001161388"/>
    </source>
</evidence>
<comment type="similarity">
    <text evidence="1">Belongs to the LysR transcriptional regulatory family.</text>
</comment>
<evidence type="ECO:0000256" key="4">
    <source>
        <dbReference type="ARBA" id="ARBA00023163"/>
    </source>
</evidence>
<comment type="caution">
    <text evidence="6">The sequence shown here is derived from an EMBL/GenBank/DDBJ whole genome shotgun (WGS) entry which is preliminary data.</text>
</comment>
<dbReference type="EMBL" id="BSNL01000001">
    <property type="protein sequence ID" value="GLQ28453.1"/>
    <property type="molecule type" value="Genomic_DNA"/>
</dbReference>
<protein>
    <submittedName>
        <fullName evidence="6">Transcriptional regulator</fullName>
    </submittedName>
</protein>
<evidence type="ECO:0000256" key="1">
    <source>
        <dbReference type="ARBA" id="ARBA00009437"/>
    </source>
</evidence>
<gene>
    <name evidence="6" type="ORF">GCM10007927_32560</name>
</gene>
<dbReference type="Pfam" id="PF00126">
    <property type="entry name" value="HTH_1"/>
    <property type="match status" value="1"/>
</dbReference>
<organism evidence="6 7">
    <name type="scientific">Sulfitobacter pacificus</name>
    <dbReference type="NCBI Taxonomy" id="1499314"/>
    <lineage>
        <taxon>Bacteria</taxon>
        <taxon>Pseudomonadati</taxon>
        <taxon>Pseudomonadota</taxon>
        <taxon>Alphaproteobacteria</taxon>
        <taxon>Rhodobacterales</taxon>
        <taxon>Roseobacteraceae</taxon>
        <taxon>Sulfitobacter</taxon>
    </lineage>
</organism>
<dbReference type="CDD" id="cd08432">
    <property type="entry name" value="PBP2_GcdR_TrpI_HvrB_AmpR_like"/>
    <property type="match status" value="1"/>
</dbReference>
<accession>A0ABQ5VMR7</accession>
<evidence type="ECO:0000259" key="5">
    <source>
        <dbReference type="PROSITE" id="PS50931"/>
    </source>
</evidence>
<dbReference type="PANTHER" id="PTHR30537">
    <property type="entry name" value="HTH-TYPE TRANSCRIPTIONAL REGULATOR"/>
    <property type="match status" value="1"/>
</dbReference>
<dbReference type="PANTHER" id="PTHR30537:SF5">
    <property type="entry name" value="HTH-TYPE TRANSCRIPTIONAL ACTIVATOR TTDR-RELATED"/>
    <property type="match status" value="1"/>
</dbReference>
<dbReference type="SUPFAM" id="SSF53850">
    <property type="entry name" value="Periplasmic binding protein-like II"/>
    <property type="match status" value="1"/>
</dbReference>